<keyword evidence="2" id="KW-1133">Transmembrane helix</keyword>
<accession>A0A8H6G5E6</accession>
<reference evidence="3 4" key="1">
    <citation type="journal article" date="2020" name="Genomics">
        <title>Complete, high-quality genomes from long-read metagenomic sequencing of two wolf lichen thalli reveals enigmatic genome architecture.</title>
        <authorList>
            <person name="McKenzie S.K."/>
            <person name="Walston R.F."/>
            <person name="Allen J.L."/>
        </authorList>
    </citation>
    <scope>NUCLEOTIDE SEQUENCE [LARGE SCALE GENOMIC DNA]</scope>
    <source>
        <strain evidence="3">WasteWater2</strain>
    </source>
</reference>
<dbReference type="AlphaFoldDB" id="A0A8H6G5E6"/>
<proteinExistence type="predicted"/>
<feature type="transmembrane region" description="Helical" evidence="2">
    <location>
        <begin position="17"/>
        <end position="39"/>
    </location>
</feature>
<dbReference type="EMBL" id="JACCJC010000002">
    <property type="protein sequence ID" value="KAF6240894.1"/>
    <property type="molecule type" value="Genomic_DNA"/>
</dbReference>
<keyword evidence="2" id="KW-0472">Membrane</keyword>
<keyword evidence="2" id="KW-0812">Transmembrane</keyword>
<evidence type="ECO:0000256" key="1">
    <source>
        <dbReference type="SAM" id="MobiDB-lite"/>
    </source>
</evidence>
<dbReference type="OrthoDB" id="5405598at2759"/>
<feature type="compositionally biased region" description="Basic and acidic residues" evidence="1">
    <location>
        <begin position="138"/>
        <end position="147"/>
    </location>
</feature>
<evidence type="ECO:0000313" key="4">
    <source>
        <dbReference type="Proteomes" id="UP000578531"/>
    </source>
</evidence>
<evidence type="ECO:0000256" key="2">
    <source>
        <dbReference type="SAM" id="Phobius"/>
    </source>
</evidence>
<sequence>MMPALPVPQQSDWNNNVYVIAVTRIFIIFALGFLIRTLYNLVPSIWGTRSASIAAVVADGIDLEDIISNAPVMVPGAVGSDPDLEANLTLGVRPPQPSYDPRNHAERSRVNSRAQNEGMEVSRLSAPAYVMPEQDVGVHNEDPHTEEGMDAAVGLTG</sequence>
<dbReference type="GeneID" id="59282365"/>
<evidence type="ECO:0000313" key="3">
    <source>
        <dbReference type="EMBL" id="KAF6240894.1"/>
    </source>
</evidence>
<protein>
    <submittedName>
        <fullName evidence="3">Uncharacterized protein</fullName>
    </submittedName>
</protein>
<feature type="region of interest" description="Disordered" evidence="1">
    <location>
        <begin position="91"/>
        <end position="119"/>
    </location>
</feature>
<dbReference type="RefSeq" id="XP_037170142.1">
    <property type="nucleotide sequence ID" value="XM_037302635.1"/>
</dbReference>
<dbReference type="Proteomes" id="UP000578531">
    <property type="component" value="Unassembled WGS sequence"/>
</dbReference>
<feature type="region of interest" description="Disordered" evidence="1">
    <location>
        <begin position="138"/>
        <end position="157"/>
    </location>
</feature>
<organism evidence="3 4">
    <name type="scientific">Letharia columbiana</name>
    <dbReference type="NCBI Taxonomy" id="112416"/>
    <lineage>
        <taxon>Eukaryota</taxon>
        <taxon>Fungi</taxon>
        <taxon>Dikarya</taxon>
        <taxon>Ascomycota</taxon>
        <taxon>Pezizomycotina</taxon>
        <taxon>Lecanoromycetes</taxon>
        <taxon>OSLEUM clade</taxon>
        <taxon>Lecanoromycetidae</taxon>
        <taxon>Lecanorales</taxon>
        <taxon>Lecanorineae</taxon>
        <taxon>Parmeliaceae</taxon>
        <taxon>Letharia</taxon>
    </lineage>
</organism>
<comment type="caution">
    <text evidence="3">The sequence shown here is derived from an EMBL/GenBank/DDBJ whole genome shotgun (WGS) entry which is preliminary data.</text>
</comment>
<name>A0A8H6G5E6_9LECA</name>
<keyword evidence="4" id="KW-1185">Reference proteome</keyword>
<gene>
    <name evidence="3" type="ORF">HO173_000686</name>
</gene>